<evidence type="ECO:0000313" key="9">
    <source>
        <dbReference type="Proteomes" id="UP000092967"/>
    </source>
</evidence>
<keyword evidence="7" id="KW-0813">Transport</keyword>
<dbReference type="STRING" id="1790137.AXE80_11615"/>
<keyword evidence="7" id="KW-0653">Protein transport</keyword>
<keyword evidence="9" id="KW-1185">Reference proteome</keyword>
<dbReference type="KEGG" id="wfu:AXE80_11615"/>
<evidence type="ECO:0000256" key="1">
    <source>
        <dbReference type="ARBA" id="ARBA00004162"/>
    </source>
</evidence>
<evidence type="ECO:0000313" key="8">
    <source>
        <dbReference type="EMBL" id="ANW96890.1"/>
    </source>
</evidence>
<dbReference type="RefSeq" id="WP_068827508.1">
    <property type="nucleotide sequence ID" value="NZ_CP014224.1"/>
</dbReference>
<keyword evidence="4 7" id="KW-0812">Transmembrane</keyword>
<evidence type="ECO:0000256" key="7">
    <source>
        <dbReference type="RuleBase" id="RU003879"/>
    </source>
</evidence>
<keyword evidence="5" id="KW-1133">Transmembrane helix</keyword>
<evidence type="ECO:0000256" key="5">
    <source>
        <dbReference type="ARBA" id="ARBA00022989"/>
    </source>
</evidence>
<dbReference type="GO" id="GO:0015031">
    <property type="term" value="P:protein transport"/>
    <property type="evidence" value="ECO:0007669"/>
    <property type="project" value="UniProtKB-KW"/>
</dbReference>
<reference evidence="8 9" key="1">
    <citation type="submission" date="2016-02" db="EMBL/GenBank/DDBJ databases">
        <authorList>
            <person name="Wen L."/>
            <person name="He K."/>
            <person name="Yang H."/>
        </authorList>
    </citation>
    <scope>NUCLEOTIDE SEQUENCE [LARGE SCALE GENOMIC DNA]</scope>
    <source>
        <strain evidence="8 9">CZ1127</strain>
    </source>
</reference>
<gene>
    <name evidence="8" type="ORF">AXE80_11615</name>
</gene>
<organism evidence="8 9">
    <name type="scientific">Wenyingzhuangia fucanilytica</name>
    <dbReference type="NCBI Taxonomy" id="1790137"/>
    <lineage>
        <taxon>Bacteria</taxon>
        <taxon>Pseudomonadati</taxon>
        <taxon>Bacteroidota</taxon>
        <taxon>Flavobacteriia</taxon>
        <taxon>Flavobacteriales</taxon>
        <taxon>Flavobacteriaceae</taxon>
        <taxon>Wenyingzhuangia</taxon>
    </lineage>
</organism>
<dbReference type="GO" id="GO:0022857">
    <property type="term" value="F:transmembrane transporter activity"/>
    <property type="evidence" value="ECO:0007669"/>
    <property type="project" value="InterPro"/>
</dbReference>
<evidence type="ECO:0000256" key="6">
    <source>
        <dbReference type="ARBA" id="ARBA00023136"/>
    </source>
</evidence>
<keyword evidence="3" id="KW-1003">Cell membrane</keyword>
<dbReference type="AlphaFoldDB" id="A0A1B1Y7Z0"/>
<dbReference type="InterPro" id="IPR003400">
    <property type="entry name" value="ExbD"/>
</dbReference>
<dbReference type="Pfam" id="PF02472">
    <property type="entry name" value="ExbD"/>
    <property type="match status" value="1"/>
</dbReference>
<name>A0A1B1Y7Z0_9FLAO</name>
<keyword evidence="6" id="KW-0472">Membrane</keyword>
<comment type="subcellular location">
    <subcellularLocation>
        <location evidence="1">Cell membrane</location>
        <topology evidence="1">Single-pass membrane protein</topology>
    </subcellularLocation>
    <subcellularLocation>
        <location evidence="7">Cell membrane</location>
        <topology evidence="7">Single-pass type II membrane protein</topology>
    </subcellularLocation>
</comment>
<dbReference type="PANTHER" id="PTHR30558">
    <property type="entry name" value="EXBD MEMBRANE COMPONENT OF PMF-DRIVEN MACROMOLECULE IMPORT SYSTEM"/>
    <property type="match status" value="1"/>
</dbReference>
<accession>A0A1B1Y7Z0</accession>
<dbReference type="GO" id="GO:0005886">
    <property type="term" value="C:plasma membrane"/>
    <property type="evidence" value="ECO:0007669"/>
    <property type="project" value="UniProtKB-SubCell"/>
</dbReference>
<protein>
    <submittedName>
        <fullName evidence="8">Biopolymer transporter ExbD</fullName>
    </submittedName>
</protein>
<proteinExistence type="inferred from homology"/>
<dbReference type="Proteomes" id="UP000092967">
    <property type="component" value="Chromosome"/>
</dbReference>
<evidence type="ECO:0000256" key="2">
    <source>
        <dbReference type="ARBA" id="ARBA00005811"/>
    </source>
</evidence>
<comment type="similarity">
    <text evidence="2 7">Belongs to the ExbD/TolR family.</text>
</comment>
<dbReference type="EMBL" id="CP014224">
    <property type="protein sequence ID" value="ANW96890.1"/>
    <property type="molecule type" value="Genomic_DNA"/>
</dbReference>
<dbReference type="PANTHER" id="PTHR30558:SF3">
    <property type="entry name" value="BIOPOLYMER TRANSPORT PROTEIN EXBD-RELATED"/>
    <property type="match status" value="1"/>
</dbReference>
<dbReference type="OrthoDB" id="9801500at2"/>
<evidence type="ECO:0000256" key="3">
    <source>
        <dbReference type="ARBA" id="ARBA00022475"/>
    </source>
</evidence>
<sequence>MARRENSEINAGSMADIAFLLLIFFLVTTTMDTDSGILRKLPEEQPEDVEAPPVKKRNILEVNINRFDQLLIEDEEVEIGDVRQLAIDFIDNGAGKSAEGQPCNYCEGEKSESSSEHPAKAIISVQTAQTTSYGMYISVQNELLAAYTELRNRYARKYLQGKYQGLSYSDLMKLQKGETENPDLDAAITQIKKAYPEILSDAEPIK</sequence>
<evidence type="ECO:0000256" key="4">
    <source>
        <dbReference type="ARBA" id="ARBA00022692"/>
    </source>
</evidence>